<keyword evidence="1" id="KW-1133">Transmembrane helix</keyword>
<proteinExistence type="predicted"/>
<keyword evidence="1" id="KW-0812">Transmembrane</keyword>
<reference evidence="2 3" key="1">
    <citation type="submission" date="2024-09" db="EMBL/GenBank/DDBJ databases">
        <authorList>
            <person name="Sun Q."/>
            <person name="Mori K."/>
        </authorList>
    </citation>
    <scope>NUCLEOTIDE SEQUENCE [LARGE SCALE GENOMIC DNA]</scope>
    <source>
        <strain evidence="2 3">JCM 12520</strain>
    </source>
</reference>
<keyword evidence="1" id="KW-0472">Membrane</keyword>
<feature type="transmembrane region" description="Helical" evidence="1">
    <location>
        <begin position="42"/>
        <end position="62"/>
    </location>
</feature>
<feature type="transmembrane region" description="Helical" evidence="1">
    <location>
        <begin position="97"/>
        <end position="114"/>
    </location>
</feature>
<feature type="transmembrane region" description="Helical" evidence="1">
    <location>
        <begin position="12"/>
        <end position="30"/>
    </location>
</feature>
<gene>
    <name evidence="2" type="ORF">ACFFNY_34415</name>
</gene>
<dbReference type="EMBL" id="JBHMAG010000026">
    <property type="protein sequence ID" value="MFB9756688.1"/>
    <property type="molecule type" value="Genomic_DNA"/>
</dbReference>
<protein>
    <submittedName>
        <fullName evidence="2">Uncharacterized protein</fullName>
    </submittedName>
</protein>
<dbReference type="RefSeq" id="WP_344904056.1">
    <property type="nucleotide sequence ID" value="NZ_BAAAYO010000001.1"/>
</dbReference>
<name>A0ABV5W876_9BACL</name>
<evidence type="ECO:0000256" key="1">
    <source>
        <dbReference type="SAM" id="Phobius"/>
    </source>
</evidence>
<evidence type="ECO:0000313" key="3">
    <source>
        <dbReference type="Proteomes" id="UP001589619"/>
    </source>
</evidence>
<keyword evidence="3" id="KW-1185">Reference proteome</keyword>
<dbReference type="Proteomes" id="UP001589619">
    <property type="component" value="Unassembled WGS sequence"/>
</dbReference>
<evidence type="ECO:0000313" key="2">
    <source>
        <dbReference type="EMBL" id="MFB9756688.1"/>
    </source>
</evidence>
<sequence length="123" mass="13137">MPNSHGTFTKKPPAVTFAQVLLYLAALLNVGNGIYSLGSTDAVKTAICIAMIVFGIAAAFVASRLNKPDPARRQAAIALCGVLIVLRIVEFAVWSSIGFLLGLILPVLVIWRVSGPEAKAWFR</sequence>
<comment type="caution">
    <text evidence="2">The sequence shown here is derived from an EMBL/GenBank/DDBJ whole genome shotgun (WGS) entry which is preliminary data.</text>
</comment>
<organism evidence="2 3">
    <name type="scientific">Paenibacillus hodogayensis</name>
    <dbReference type="NCBI Taxonomy" id="279208"/>
    <lineage>
        <taxon>Bacteria</taxon>
        <taxon>Bacillati</taxon>
        <taxon>Bacillota</taxon>
        <taxon>Bacilli</taxon>
        <taxon>Bacillales</taxon>
        <taxon>Paenibacillaceae</taxon>
        <taxon>Paenibacillus</taxon>
    </lineage>
</organism>
<accession>A0ABV5W876</accession>